<dbReference type="Pfam" id="PF01832">
    <property type="entry name" value="Glucosaminidase"/>
    <property type="match status" value="1"/>
</dbReference>
<organism evidence="2 3">
    <name type="scientific">Bacillus salipaludis</name>
    <dbReference type="NCBI Taxonomy" id="2547811"/>
    <lineage>
        <taxon>Bacteria</taxon>
        <taxon>Bacillati</taxon>
        <taxon>Bacillota</taxon>
        <taxon>Bacilli</taxon>
        <taxon>Bacillales</taxon>
        <taxon>Bacillaceae</taxon>
        <taxon>Bacillus</taxon>
    </lineage>
</organism>
<dbReference type="Gene3D" id="1.10.530.10">
    <property type="match status" value="1"/>
</dbReference>
<evidence type="ECO:0000313" key="3">
    <source>
        <dbReference type="Proteomes" id="UP000295132"/>
    </source>
</evidence>
<dbReference type="PANTHER" id="PTHR34408">
    <property type="entry name" value="FAMILY PROTEIN, PUTATIVE-RELATED"/>
    <property type="match status" value="1"/>
</dbReference>
<dbReference type="InterPro" id="IPR003646">
    <property type="entry name" value="SH3-like_bac-type"/>
</dbReference>
<dbReference type="EMBL" id="SMYO01000004">
    <property type="protein sequence ID" value="TDK62190.1"/>
    <property type="molecule type" value="Genomic_DNA"/>
</dbReference>
<accession>A0A4R5VTS4</accession>
<dbReference type="InterPro" id="IPR036028">
    <property type="entry name" value="SH3-like_dom_sf"/>
</dbReference>
<dbReference type="Proteomes" id="UP000295132">
    <property type="component" value="Unassembled WGS sequence"/>
</dbReference>
<dbReference type="RefSeq" id="WP_133333920.1">
    <property type="nucleotide sequence ID" value="NZ_SMYO01000004.1"/>
</dbReference>
<dbReference type="SMART" id="SM00287">
    <property type="entry name" value="SH3b"/>
    <property type="match status" value="7"/>
</dbReference>
<evidence type="ECO:0000259" key="1">
    <source>
        <dbReference type="PROSITE" id="PS51781"/>
    </source>
</evidence>
<dbReference type="GO" id="GO:0004040">
    <property type="term" value="F:amidase activity"/>
    <property type="evidence" value="ECO:0007669"/>
    <property type="project" value="InterPro"/>
</dbReference>
<evidence type="ECO:0000313" key="2">
    <source>
        <dbReference type="EMBL" id="TDK62190.1"/>
    </source>
</evidence>
<proteinExistence type="predicted"/>
<feature type="domain" description="SH3b" evidence="1">
    <location>
        <begin position="342"/>
        <end position="405"/>
    </location>
</feature>
<dbReference type="InterPro" id="IPR052354">
    <property type="entry name" value="Cell_Wall_Dynamics_Protein"/>
</dbReference>
<dbReference type="SUPFAM" id="SSF50044">
    <property type="entry name" value="SH3-domain"/>
    <property type="match status" value="1"/>
</dbReference>
<feature type="domain" description="SH3b" evidence="1">
    <location>
        <begin position="40"/>
        <end position="110"/>
    </location>
</feature>
<dbReference type="AlphaFoldDB" id="A0A4R5VTS4"/>
<feature type="domain" description="SH3b" evidence="1">
    <location>
        <begin position="758"/>
        <end position="830"/>
    </location>
</feature>
<feature type="domain" description="SH3b" evidence="1">
    <location>
        <begin position="123"/>
        <end position="193"/>
    </location>
</feature>
<dbReference type="Gene3D" id="2.30.30.40">
    <property type="entry name" value="SH3 Domains"/>
    <property type="match status" value="7"/>
</dbReference>
<sequence length="832" mass="91557">MKNLGKIALLSTSIVFSGTLGPLSLENLSNVEAASTLKLANISYQTTANLNLRTGPGTKNKVVTTIPKSKTVTASEQTGNWFKVSYQYTSKGKKVTKIGWVSGSYLKKVAPTTVTNTTTVKFKQTTYQTTSSLNLRSGAGTKYKVLRTIPKGKAVTSTERDGTWYKVVYTYTSNGKTVKVTGWVSGTYLKEYYKTSNLTGAYYFTTKTVSLYPSADTKKKALYSLAAGNGFYITSKVINSIGETWYKVSFNGKTLYLNSKDVYLVSVQSLEAANYQSNKETYLYTSVGKAFSKVAQIPNGTVISTSKQIGDWFAVNFNGKSGFVYSKDFTKYSLPSEEKLDEAGDYLALTDAVLRVKPDDASDLLSSIPKGAKLSLIAKTSNGWYKVTYNGMTGYIFGNYIQKAEDLPPAKEEPSEVPIAKATYLVLAGLNLRESNDTESKSLGVIPKGTIVVPASKTSDDWYKVSYDEKTGYVYGNYLQQVITGDPMGNRDGYQFIDLRTQSTVAPSQIDNYIASYEKNTGMTSILHGKGKVFIDTGKKYGVNVLYLAAHAIHESAFGTSPISIAKNNLFGFGAYDAAPYMSAYRFANVDLCIDYIAREIKATYLNPSNWKYNGAYLGFSTKTLSNTRIDEASKGMNFYYASDPNWGKAVAQHMENILHYDKTFYTKASVDTSFPTRPAVPAGSDIFPANIFAVANSNLVLDSKKGMNDAVKTITKGTSFNVLEKTNDYWLKVMVDGEEYWTNDVKFSSYTDYLSVQNLGRVTAVKLNVRPDASTNNTPIASLSLNDFVQIVLKKDGTLSMDSSKGWYQVMLASGTTGWVSANYLYTKDFK</sequence>
<name>A0A4R5VTS4_9BACI</name>
<comment type="caution">
    <text evidence="2">The sequence shown here is derived from an EMBL/GenBank/DDBJ whole genome shotgun (WGS) entry which is preliminary data.</text>
</comment>
<dbReference type="SMART" id="SM00047">
    <property type="entry name" value="LYZ2"/>
    <property type="match status" value="1"/>
</dbReference>
<dbReference type="InterPro" id="IPR002901">
    <property type="entry name" value="MGlyc_endo_b_GlcNAc-like_dom"/>
</dbReference>
<gene>
    <name evidence="2" type="ORF">E2K98_09005</name>
</gene>
<feature type="domain" description="SH3b" evidence="1">
    <location>
        <begin position="419"/>
        <end position="483"/>
    </location>
</feature>
<dbReference type="Pfam" id="PF08239">
    <property type="entry name" value="SH3_3"/>
    <property type="match status" value="5"/>
</dbReference>
<protein>
    <submittedName>
        <fullName evidence="2">Peptide-binding protein</fullName>
    </submittedName>
</protein>
<dbReference type="PROSITE" id="PS51781">
    <property type="entry name" value="SH3B"/>
    <property type="match status" value="5"/>
</dbReference>
<reference evidence="2 3" key="1">
    <citation type="submission" date="2019-03" db="EMBL/GenBank/DDBJ databases">
        <title>Bacillus niacini sp. nov. a Nicotinate-Metabolizing Mesophile Isolated from Soil.</title>
        <authorList>
            <person name="Zhang G."/>
        </authorList>
    </citation>
    <scope>NUCLEOTIDE SEQUENCE [LARGE SCALE GENOMIC DNA]</scope>
    <source>
        <strain evidence="2 3">WN066</strain>
    </source>
</reference>